<organism evidence="2 3">
    <name type="scientific">Furculomyces boomerangus</name>
    <dbReference type="NCBI Taxonomy" id="61424"/>
    <lineage>
        <taxon>Eukaryota</taxon>
        <taxon>Fungi</taxon>
        <taxon>Fungi incertae sedis</taxon>
        <taxon>Zoopagomycota</taxon>
        <taxon>Kickxellomycotina</taxon>
        <taxon>Harpellomycetes</taxon>
        <taxon>Harpellales</taxon>
        <taxon>Harpellaceae</taxon>
        <taxon>Furculomyces</taxon>
    </lineage>
</organism>
<dbReference type="AlphaFoldDB" id="A0A2T9YDY9"/>
<name>A0A2T9YDY9_9FUNG</name>
<reference evidence="2 3" key="1">
    <citation type="journal article" date="2018" name="MBio">
        <title>Comparative Genomics Reveals the Core Gene Toolbox for the Fungus-Insect Symbiosis.</title>
        <authorList>
            <person name="Wang Y."/>
            <person name="Stata M."/>
            <person name="Wang W."/>
            <person name="Stajich J.E."/>
            <person name="White M.M."/>
            <person name="Moncalvo J.M."/>
        </authorList>
    </citation>
    <scope>NUCLEOTIDE SEQUENCE [LARGE SCALE GENOMIC DNA]</scope>
    <source>
        <strain evidence="2 3">AUS-77-4</strain>
    </source>
</reference>
<gene>
    <name evidence="2" type="ORF">BB559_004573</name>
</gene>
<feature type="signal peptide" evidence="1">
    <location>
        <begin position="1"/>
        <end position="16"/>
    </location>
</feature>
<feature type="chain" id="PRO_5015719462" description="Carbohydrate-binding module family 19 domain-containing protein" evidence="1">
    <location>
        <begin position="17"/>
        <end position="323"/>
    </location>
</feature>
<keyword evidence="3" id="KW-1185">Reference proteome</keyword>
<keyword evidence="1" id="KW-0732">Signal</keyword>
<comment type="caution">
    <text evidence="2">The sequence shown here is derived from an EMBL/GenBank/DDBJ whole genome shotgun (WGS) entry which is preliminary data.</text>
</comment>
<accession>A0A2T9YDY9</accession>
<evidence type="ECO:0000313" key="3">
    <source>
        <dbReference type="Proteomes" id="UP000245699"/>
    </source>
</evidence>
<dbReference type="STRING" id="61424.A0A2T9YDY9"/>
<evidence type="ECO:0000256" key="1">
    <source>
        <dbReference type="SAM" id="SignalP"/>
    </source>
</evidence>
<proteinExistence type="predicted"/>
<evidence type="ECO:0008006" key="4">
    <source>
        <dbReference type="Google" id="ProtNLM"/>
    </source>
</evidence>
<evidence type="ECO:0000313" key="2">
    <source>
        <dbReference type="EMBL" id="PVU90546.1"/>
    </source>
</evidence>
<protein>
    <recommendedName>
        <fullName evidence="4">Carbohydrate-binding module family 19 domain-containing protein</fullName>
    </recommendedName>
</protein>
<dbReference type="EMBL" id="MBFT01000474">
    <property type="protein sequence ID" value="PVU90546.1"/>
    <property type="molecule type" value="Genomic_DNA"/>
</dbReference>
<dbReference type="Proteomes" id="UP000245699">
    <property type="component" value="Unassembled WGS sequence"/>
</dbReference>
<sequence length="323" mass="35500">MWIISLIFFIYTLVLAQDKELQIRLPKDNGNSCADIYDGKDTKSSEKCNLVPDEVVKCSIYKPEFNKPTISYHPETTASVTCPVLSKTEIITTTVTSEITNSNLFCPTYIITKTITDAQTKTASGEIETIGVSCPTLFATKTVTETISDVKVETVKEIVSGEITTVSVSCPTSLTPETVTETISGLKITLLETVTSTKSETITNEVTRIVFNNNTETIFDEITVTVTETEKQTITDIQTIFNEITNAITDTITTTVTERSTDTVTEIITVTESYVPPKLCEEEQGYCNGNTMVKCVGGRYVEIPCGLSSCESLYDEVFCVRMG</sequence>